<evidence type="ECO:0000256" key="1">
    <source>
        <dbReference type="SAM" id="MobiDB-lite"/>
    </source>
</evidence>
<protein>
    <submittedName>
        <fullName evidence="2">Uncharacterized protein</fullName>
    </submittedName>
</protein>
<reference evidence="2 3" key="1">
    <citation type="journal article" date="2021" name="Nat. Commun.">
        <title>Incipient diploidization of the medicinal plant Perilla within 10,000 years.</title>
        <authorList>
            <person name="Zhang Y."/>
            <person name="Shen Q."/>
            <person name="Leng L."/>
            <person name="Zhang D."/>
            <person name="Chen S."/>
            <person name="Shi Y."/>
            <person name="Ning Z."/>
            <person name="Chen S."/>
        </authorList>
    </citation>
    <scope>NUCLEOTIDE SEQUENCE [LARGE SCALE GENOMIC DNA]</scope>
    <source>
        <strain evidence="3">cv. PC099</strain>
    </source>
</reference>
<evidence type="ECO:0000313" key="2">
    <source>
        <dbReference type="EMBL" id="KAH6828042.1"/>
    </source>
</evidence>
<sequence>MLLVFLIINGCYSETEAPGRNTLRQAIFRGLNRELVGANDEETNSRRAMVEEEDQRHRST</sequence>
<accession>A0AAD4P6Y5</accession>
<gene>
    <name evidence="2" type="ORF">C2S53_005488</name>
</gene>
<organism evidence="2 3">
    <name type="scientific">Perilla frutescens var. hirtella</name>
    <name type="common">Perilla citriodora</name>
    <name type="synonym">Perilla setoyensis</name>
    <dbReference type="NCBI Taxonomy" id="608512"/>
    <lineage>
        <taxon>Eukaryota</taxon>
        <taxon>Viridiplantae</taxon>
        <taxon>Streptophyta</taxon>
        <taxon>Embryophyta</taxon>
        <taxon>Tracheophyta</taxon>
        <taxon>Spermatophyta</taxon>
        <taxon>Magnoliopsida</taxon>
        <taxon>eudicotyledons</taxon>
        <taxon>Gunneridae</taxon>
        <taxon>Pentapetalae</taxon>
        <taxon>asterids</taxon>
        <taxon>lamiids</taxon>
        <taxon>Lamiales</taxon>
        <taxon>Lamiaceae</taxon>
        <taxon>Nepetoideae</taxon>
        <taxon>Elsholtzieae</taxon>
        <taxon>Perilla</taxon>
    </lineage>
</organism>
<dbReference type="EMBL" id="SDAM02000131">
    <property type="protein sequence ID" value="KAH6828042.1"/>
    <property type="molecule type" value="Genomic_DNA"/>
</dbReference>
<comment type="caution">
    <text evidence="2">The sequence shown here is derived from an EMBL/GenBank/DDBJ whole genome shotgun (WGS) entry which is preliminary data.</text>
</comment>
<evidence type="ECO:0000313" key="3">
    <source>
        <dbReference type="Proteomes" id="UP001190926"/>
    </source>
</evidence>
<dbReference type="Proteomes" id="UP001190926">
    <property type="component" value="Unassembled WGS sequence"/>
</dbReference>
<name>A0AAD4P6Y5_PERFH</name>
<feature type="compositionally biased region" description="Basic and acidic residues" evidence="1">
    <location>
        <begin position="43"/>
        <end position="60"/>
    </location>
</feature>
<feature type="region of interest" description="Disordered" evidence="1">
    <location>
        <begin position="39"/>
        <end position="60"/>
    </location>
</feature>
<keyword evidence="3" id="KW-1185">Reference proteome</keyword>
<dbReference type="AlphaFoldDB" id="A0AAD4P6Y5"/>
<proteinExistence type="predicted"/>